<dbReference type="SUPFAM" id="SSF57716">
    <property type="entry name" value="Glucocorticoid receptor-like (DNA-binding domain)"/>
    <property type="match status" value="1"/>
</dbReference>
<evidence type="ECO:0000256" key="5">
    <source>
        <dbReference type="SAM" id="Coils"/>
    </source>
</evidence>
<keyword evidence="3" id="KW-0862">Zinc</keyword>
<dbReference type="InterPro" id="IPR037187">
    <property type="entry name" value="DnaK_N"/>
</dbReference>
<evidence type="ECO:0000313" key="8">
    <source>
        <dbReference type="Proteomes" id="UP000240535"/>
    </source>
</evidence>
<keyword evidence="8" id="KW-1185">Reference proteome</keyword>
<dbReference type="Pfam" id="PF01258">
    <property type="entry name" value="zf-dskA_traR"/>
    <property type="match status" value="1"/>
</dbReference>
<dbReference type="InterPro" id="IPR000962">
    <property type="entry name" value="Znf_DskA_TraR"/>
</dbReference>
<feature type="domain" description="Zinc finger DksA/TraR C4-type" evidence="6">
    <location>
        <begin position="79"/>
        <end position="114"/>
    </location>
</feature>
<dbReference type="PANTHER" id="PTHR33823">
    <property type="entry name" value="RNA POLYMERASE-BINDING TRANSCRIPTION FACTOR DKSA-RELATED"/>
    <property type="match status" value="1"/>
</dbReference>
<organism evidence="7 8">
    <name type="scientific">Campylobacter blaseri</name>
    <dbReference type="NCBI Taxonomy" id="2042961"/>
    <lineage>
        <taxon>Bacteria</taxon>
        <taxon>Pseudomonadati</taxon>
        <taxon>Campylobacterota</taxon>
        <taxon>Epsilonproteobacteria</taxon>
        <taxon>Campylobacterales</taxon>
        <taxon>Campylobacteraceae</taxon>
        <taxon>Campylobacter</taxon>
    </lineage>
</organism>
<evidence type="ECO:0000313" key="7">
    <source>
        <dbReference type="EMBL" id="PSM51584.1"/>
    </source>
</evidence>
<evidence type="ECO:0000256" key="1">
    <source>
        <dbReference type="ARBA" id="ARBA00022723"/>
    </source>
</evidence>
<sequence>MKKSELELLKKLLEDRREQIIKNITDSTKDIEELRQSGAVDEFDMASINTDSNLEYSLSAKQRKELTDIDLSLIKIKNGTYGICEMCDESISVARLKAKPSAKLCMTCKEISEKNIS</sequence>
<dbReference type="PROSITE" id="PS01102">
    <property type="entry name" value="ZF_DKSA_1"/>
    <property type="match status" value="1"/>
</dbReference>
<evidence type="ECO:0000256" key="3">
    <source>
        <dbReference type="ARBA" id="ARBA00022833"/>
    </source>
</evidence>
<feature type="zinc finger region" description="dksA C4-type" evidence="4">
    <location>
        <begin position="84"/>
        <end position="108"/>
    </location>
</feature>
<gene>
    <name evidence="7" type="ORF">CQ405_07250</name>
</gene>
<dbReference type="SUPFAM" id="SSF109635">
    <property type="entry name" value="DnaK suppressor protein DksA, alpha-hairpin domain"/>
    <property type="match status" value="1"/>
</dbReference>
<protein>
    <submittedName>
        <fullName evidence="7">Molecular chaperone DnaK suppressor DksA</fullName>
    </submittedName>
</protein>
<dbReference type="OrthoDB" id="9803742at2"/>
<feature type="coiled-coil region" evidence="5">
    <location>
        <begin position="3"/>
        <end position="37"/>
    </location>
</feature>
<keyword evidence="2" id="KW-0863">Zinc-finger</keyword>
<keyword evidence="1" id="KW-0479">Metal-binding</keyword>
<reference evidence="8" key="1">
    <citation type="submission" date="2017-10" db="EMBL/GenBank/DDBJ databases">
        <title>Campylobacter species from seals.</title>
        <authorList>
            <person name="Gilbert M.J."/>
            <person name="Zomer A.L."/>
            <person name="Timmerman A.J."/>
            <person name="Duim B."/>
            <person name="Wagenaar J.A."/>
        </authorList>
    </citation>
    <scope>NUCLEOTIDE SEQUENCE [LARGE SCALE GENOMIC DNA]</scope>
    <source>
        <strain evidence="8">17S00004-5</strain>
    </source>
</reference>
<dbReference type="EMBL" id="PDHH01000006">
    <property type="protein sequence ID" value="PSM51584.1"/>
    <property type="molecule type" value="Genomic_DNA"/>
</dbReference>
<dbReference type="GO" id="GO:0008270">
    <property type="term" value="F:zinc ion binding"/>
    <property type="evidence" value="ECO:0007669"/>
    <property type="project" value="UniProtKB-KW"/>
</dbReference>
<dbReference type="RefSeq" id="WP_106872192.1">
    <property type="nucleotide sequence ID" value="NZ_CP053841.1"/>
</dbReference>
<dbReference type="NCBIfam" id="NF033459">
    <property type="entry name" value="DksA_like"/>
    <property type="match status" value="1"/>
</dbReference>
<dbReference type="Proteomes" id="UP000240535">
    <property type="component" value="Unassembled WGS sequence"/>
</dbReference>
<dbReference type="PROSITE" id="PS51128">
    <property type="entry name" value="ZF_DKSA_2"/>
    <property type="match status" value="1"/>
</dbReference>
<accession>A0A2P8QZA8</accession>
<name>A0A2P8QZA8_9BACT</name>
<dbReference type="AlphaFoldDB" id="A0A2P8QZA8"/>
<proteinExistence type="predicted"/>
<evidence type="ECO:0000256" key="4">
    <source>
        <dbReference type="PROSITE-ProRule" id="PRU00510"/>
    </source>
</evidence>
<evidence type="ECO:0000256" key="2">
    <source>
        <dbReference type="ARBA" id="ARBA00022771"/>
    </source>
</evidence>
<keyword evidence="5" id="KW-0175">Coiled coil</keyword>
<evidence type="ECO:0000259" key="6">
    <source>
        <dbReference type="Pfam" id="PF01258"/>
    </source>
</evidence>
<comment type="caution">
    <text evidence="7">The sequence shown here is derived from an EMBL/GenBank/DDBJ whole genome shotgun (WGS) entry which is preliminary data.</text>
</comment>
<dbReference type="PANTHER" id="PTHR33823:SF4">
    <property type="entry name" value="GENERAL STRESS PROTEIN 16O"/>
    <property type="match status" value="1"/>
</dbReference>
<dbReference type="Gene3D" id="1.20.120.910">
    <property type="entry name" value="DksA, coiled-coil domain"/>
    <property type="match status" value="1"/>
</dbReference>
<dbReference type="InterPro" id="IPR020458">
    <property type="entry name" value="Znf_DskA_TraR_CS"/>
</dbReference>